<feature type="domain" description="Integrase catalytic" evidence="1">
    <location>
        <begin position="205"/>
        <end position="388"/>
    </location>
</feature>
<reference evidence="2" key="1">
    <citation type="submission" date="2025-08" db="UniProtKB">
        <authorList>
            <consortium name="RefSeq"/>
        </authorList>
    </citation>
    <scope>IDENTIFICATION</scope>
    <source>
        <tissue evidence="2">Muscle</tissue>
    </source>
</reference>
<dbReference type="Pfam" id="PF24764">
    <property type="entry name" value="rva_4"/>
    <property type="match status" value="1"/>
</dbReference>
<gene>
    <name evidence="2" type="primary">LOC109088598</name>
</gene>
<dbReference type="InterPro" id="IPR058913">
    <property type="entry name" value="Integrase_dom_put"/>
</dbReference>
<name>A0A9R0ATZ0_CYPCA</name>
<dbReference type="PROSITE" id="PS50994">
    <property type="entry name" value="INTEGRASE"/>
    <property type="match status" value="1"/>
</dbReference>
<organism evidence="2">
    <name type="scientific">Cyprinus carpio</name>
    <name type="common">Common carp</name>
    <dbReference type="NCBI Taxonomy" id="7962"/>
    <lineage>
        <taxon>Eukaryota</taxon>
        <taxon>Metazoa</taxon>
        <taxon>Chordata</taxon>
        <taxon>Craniata</taxon>
        <taxon>Vertebrata</taxon>
        <taxon>Euteleostomi</taxon>
        <taxon>Actinopterygii</taxon>
        <taxon>Neopterygii</taxon>
        <taxon>Teleostei</taxon>
        <taxon>Ostariophysi</taxon>
        <taxon>Cypriniformes</taxon>
        <taxon>Cyprinidae</taxon>
        <taxon>Cyprininae</taxon>
        <taxon>Cyprinus</taxon>
    </lineage>
</organism>
<dbReference type="PANTHER" id="PTHR46791">
    <property type="entry name" value="EXPRESSED PROTEIN"/>
    <property type="match status" value="1"/>
</dbReference>
<dbReference type="InterPro" id="IPR001584">
    <property type="entry name" value="Integrase_cat-core"/>
</dbReference>
<evidence type="ECO:0000259" key="1">
    <source>
        <dbReference type="PROSITE" id="PS50994"/>
    </source>
</evidence>
<dbReference type="OrthoDB" id="8581758at2759"/>
<evidence type="ECO:0000313" key="2">
    <source>
        <dbReference type="RefSeq" id="XP_042610718.1"/>
    </source>
</evidence>
<dbReference type="KEGG" id="ccar:109088598"/>
<protein>
    <submittedName>
        <fullName evidence="2">Uncharacterized protein LOC109088598</fullName>
    </submittedName>
</protein>
<dbReference type="GeneID" id="109088598"/>
<dbReference type="RefSeq" id="XP_042610718.1">
    <property type="nucleotide sequence ID" value="XM_042754784.1"/>
</dbReference>
<dbReference type="PANTHER" id="PTHR46791:SF11">
    <property type="entry name" value="INTEGRASE CATALYTIC DOMAIN-CONTAINING PROTEIN"/>
    <property type="match status" value="1"/>
</dbReference>
<dbReference type="Proteomes" id="UP001155660">
    <property type="component" value="Unplaced"/>
</dbReference>
<sequence length="471" mass="54677">MSSEGAHLDVLSAISESLQSLGAELRQAAVDTHCDNFFFRLESIVHVLSRFVVYRSLRQEEEIFSLLNIALHELHIYSLPVQTCERFFFLSEQQLKYLLDEHFTVKEIAAMYSVSQRTIRNRMTQYQLSVRQTYNDISDEDLKIHVMEFIASCPNTGQKMVMGHLKARGIRVQQRRVREVMRTIDPVGTMLRGLELNIVPRRPYSVPAPLSLWHIDGNHKLIRWRIVVHGGIDGFSRKIMYLKASDNNMYTTQLQCFIEPIHDHLLPQRVRSDHGGENVDVARFMLEHPDRGPERKSYITGKSVHNQRIERLWRDLWCTVIHIYYAAFRHLEDIGVLDPNSDVHITCLHYVMIPRLNWHLKFFSDSWARHPLSSEGYRSPQQLWVAGLLVAPQQLPEEVEMSDWGIDWDGPVPVEDPQQQTDIPMTQPALREMLEAQLQGSIDPFKTSDLFGVDIYQEALMVARSVLNNIQ</sequence>
<proteinExistence type="predicted"/>
<dbReference type="GO" id="GO:0015074">
    <property type="term" value="P:DNA integration"/>
    <property type="evidence" value="ECO:0007669"/>
    <property type="project" value="InterPro"/>
</dbReference>
<accession>A0A9R0ATZ0</accession>
<dbReference type="AlphaFoldDB" id="A0A9R0ATZ0"/>